<sequence length="414" mass="46590">MMGCRNRSVSCLKFVALIFLGLFVSVGCAGLKKGPKGAQPPLVQVAPGEEGYPVFTDDMDFQGLEDALVQSLAYYSRMPESRTFAFGEDRYSLRTMVRSAVALLYAIQDDPSPETLSRFIRKNYHVYRSTGQDGEGAVLFTGYYEAELFGHTERTDRYRYPVLTRPDDLVTIDISTFPGVKVEGKRHLIGRVTTSRKVVPYYARNEVGDGSTLLDRTEPLAWVDNAVDLFFLEIQGSGVINMDDGSEMRVHYQTKNGHPYRSIGRYLIREGELTKEEVSMQSIRRWLEENPDRRQEVFNYNPSMVFFKEETKGPIGCYNVPVTPQRSIATQKRLFPACGVAFITTEKPSEIRGGEVTSWKPFGRFVMNQDTGGAIKGPGRVDLFTGHGDEAEMTAGHMKQPGELYFLVLKPSVR</sequence>
<evidence type="ECO:0000313" key="8">
    <source>
        <dbReference type="Proteomes" id="UP001320148"/>
    </source>
</evidence>
<evidence type="ECO:0000256" key="3">
    <source>
        <dbReference type="ARBA" id="ARBA00023239"/>
    </source>
</evidence>
<protein>
    <recommendedName>
        <fullName evidence="2">peptidoglycan lytic exotransglycosylase</fullName>
        <ecNumber evidence="2">4.2.2.n1</ecNumber>
    </recommendedName>
    <alternativeName>
        <fullName evidence="5">Murein hydrolase A</fullName>
    </alternativeName>
</protein>
<name>A0ABM7PL59_9BACT</name>
<dbReference type="InterPro" id="IPR005300">
    <property type="entry name" value="MltA_B"/>
</dbReference>
<dbReference type="RefSeq" id="WP_236889506.1">
    <property type="nucleotide sequence ID" value="NZ_AP024488.1"/>
</dbReference>
<keyword evidence="3" id="KW-0456">Lyase</keyword>
<dbReference type="CDD" id="cd14485">
    <property type="entry name" value="mltA_like_LT_A"/>
    <property type="match status" value="1"/>
</dbReference>
<evidence type="ECO:0000256" key="1">
    <source>
        <dbReference type="ARBA" id="ARBA00001420"/>
    </source>
</evidence>
<feature type="domain" description="Lytic transglycosylase MltA" evidence="6">
    <location>
        <begin position="147"/>
        <end position="308"/>
    </location>
</feature>
<evidence type="ECO:0000256" key="5">
    <source>
        <dbReference type="ARBA" id="ARBA00030918"/>
    </source>
</evidence>
<dbReference type="Proteomes" id="UP001320148">
    <property type="component" value="Chromosome"/>
</dbReference>
<dbReference type="Pfam" id="PF06725">
    <property type="entry name" value="3D"/>
    <property type="match status" value="1"/>
</dbReference>
<dbReference type="InterPro" id="IPR010611">
    <property type="entry name" value="3D_dom"/>
</dbReference>
<keyword evidence="4" id="KW-0961">Cell wall biogenesis/degradation</keyword>
<dbReference type="PROSITE" id="PS51257">
    <property type="entry name" value="PROKAR_LIPOPROTEIN"/>
    <property type="match status" value="1"/>
</dbReference>
<reference evidence="7 8" key="1">
    <citation type="submission" date="2021-02" db="EMBL/GenBank/DDBJ databases">
        <title>Complete genome of Desulfoluna sp. strain ASN36.</title>
        <authorList>
            <person name="Takahashi A."/>
            <person name="Kojima H."/>
            <person name="Fukui M."/>
        </authorList>
    </citation>
    <scope>NUCLEOTIDE SEQUENCE [LARGE SCALE GENOMIC DNA]</scope>
    <source>
        <strain evidence="7 8">ASN36</strain>
    </source>
</reference>
<proteinExistence type="predicted"/>
<dbReference type="SUPFAM" id="SSF50685">
    <property type="entry name" value="Barwin-like endoglucanases"/>
    <property type="match status" value="1"/>
</dbReference>
<dbReference type="Gene3D" id="2.40.40.10">
    <property type="entry name" value="RlpA-like domain"/>
    <property type="match status" value="1"/>
</dbReference>
<comment type="catalytic activity">
    <reaction evidence="1">
        <text>Exolytic cleavage of the (1-&gt;4)-beta-glycosidic linkage between N-acetylmuramic acid (MurNAc) and N-acetylglucosamine (GlcNAc) residues in peptidoglycan, from either the reducing or the non-reducing ends of the peptidoglycan chains, with concomitant formation of a 1,6-anhydrobond in the MurNAc residue.</text>
        <dbReference type="EC" id="4.2.2.n1"/>
    </reaction>
</comment>
<dbReference type="PANTHER" id="PTHR30124:SF0">
    <property type="entry name" value="MEMBRANE-BOUND LYTIC MUREIN TRANSGLYCOSYLASE A"/>
    <property type="match status" value="1"/>
</dbReference>
<dbReference type="Gene3D" id="2.40.240.50">
    <property type="entry name" value="Barwin-like endoglucanases"/>
    <property type="match status" value="1"/>
</dbReference>
<keyword evidence="8" id="KW-1185">Reference proteome</keyword>
<dbReference type="InterPro" id="IPR036908">
    <property type="entry name" value="RlpA-like_sf"/>
</dbReference>
<organism evidence="7 8">
    <name type="scientific">Desulfoluna limicola</name>
    <dbReference type="NCBI Taxonomy" id="2810562"/>
    <lineage>
        <taxon>Bacteria</taxon>
        <taxon>Pseudomonadati</taxon>
        <taxon>Thermodesulfobacteriota</taxon>
        <taxon>Desulfobacteria</taxon>
        <taxon>Desulfobacterales</taxon>
        <taxon>Desulfolunaceae</taxon>
        <taxon>Desulfoluna</taxon>
    </lineage>
</organism>
<evidence type="ECO:0000256" key="4">
    <source>
        <dbReference type="ARBA" id="ARBA00023316"/>
    </source>
</evidence>
<dbReference type="EMBL" id="AP024488">
    <property type="protein sequence ID" value="BCS98102.1"/>
    <property type="molecule type" value="Genomic_DNA"/>
</dbReference>
<dbReference type="PANTHER" id="PTHR30124">
    <property type="entry name" value="MEMBRANE-BOUND LYTIC MUREIN TRANSGLYCOSYLASE A"/>
    <property type="match status" value="1"/>
</dbReference>
<dbReference type="CDD" id="cd14668">
    <property type="entry name" value="mlta_B"/>
    <property type="match status" value="1"/>
</dbReference>
<dbReference type="InterPro" id="IPR026044">
    <property type="entry name" value="MltA"/>
</dbReference>
<evidence type="ECO:0000259" key="6">
    <source>
        <dbReference type="SMART" id="SM00925"/>
    </source>
</evidence>
<accession>A0ABM7PL59</accession>
<evidence type="ECO:0000256" key="2">
    <source>
        <dbReference type="ARBA" id="ARBA00012587"/>
    </source>
</evidence>
<dbReference type="EC" id="4.2.2.n1" evidence="2"/>
<dbReference type="PIRSF" id="PIRSF019422">
    <property type="entry name" value="MltA"/>
    <property type="match status" value="1"/>
</dbReference>
<dbReference type="SMART" id="SM00925">
    <property type="entry name" value="MltA"/>
    <property type="match status" value="1"/>
</dbReference>
<dbReference type="Pfam" id="PF03562">
    <property type="entry name" value="MltA"/>
    <property type="match status" value="1"/>
</dbReference>
<evidence type="ECO:0000313" key="7">
    <source>
        <dbReference type="EMBL" id="BCS98102.1"/>
    </source>
</evidence>
<gene>
    <name evidence="7" type="ORF">DSLASN_37340</name>
</gene>